<comment type="caution">
    <text evidence="3">The sequence shown here is derived from an EMBL/GenBank/DDBJ whole genome shotgun (WGS) entry which is preliminary data.</text>
</comment>
<evidence type="ECO:0000256" key="2">
    <source>
        <dbReference type="SAM" id="MobiDB-lite"/>
    </source>
</evidence>
<feature type="region of interest" description="Disordered" evidence="2">
    <location>
        <begin position="1"/>
        <end position="45"/>
    </location>
</feature>
<sequence length="562" mass="64610">MAELLETSEFTLVETPEGQSQGTSEPSHPTPTPRTTRDTAGEQVATNDQLIVLDQWHEERKPACTYDEYTQALQAPEENEGKDISAIKSLPQLMKATLFFQNEELLASSQDRVKATSANDEEFRKFVKYLKYVVSHQGNQIQQEKAQNLLDILNNAALIAKSGETSLNNSNIVFDKLSSIFQETNSYSGDQVDVSYISIELLKEANMCRQQRQACLQNGDLDTAEKCLSDAMEKIEVSVGRAEQQKSLAEKRYTEVARTNRHITVQKFEKEISETLDTEKNKINILMNHCRDDLSRIEKSTNTLDKVYNKSKEHYEKLDEEQNLELRKNKNEQEELEARLLQLRESAKKIDLQRKEAAKHNKTVDKAYQASRDNVINWDEKINRQLNQTQHTSSVIDLIQECAGLITNDFYKVHQTYLSDLNALAVKSLQLYRNCLVGRIVACKFRNQELETNISSLEYMLIPKKEELKQHRKTGLKVMVEKLTQEVRELSDYKHAYMSALQSIEGVLKDAYARLEQVDDAIMKKVPDAKLESVDAIYEEESKQQDDAWENLEMQSLSKNYI</sequence>
<accession>A0AAV7KIC5</accession>
<evidence type="ECO:0000313" key="3">
    <source>
        <dbReference type="EMBL" id="KAI6660660.1"/>
    </source>
</evidence>
<protein>
    <submittedName>
        <fullName evidence="3">Uncharacterized protein</fullName>
    </submittedName>
</protein>
<proteinExistence type="predicted"/>
<keyword evidence="4" id="KW-1185">Reference proteome</keyword>
<dbReference type="EMBL" id="JAKMXF010000030">
    <property type="protein sequence ID" value="KAI6660660.1"/>
    <property type="molecule type" value="Genomic_DNA"/>
</dbReference>
<reference evidence="3 4" key="1">
    <citation type="journal article" date="2023" name="BMC Biol.">
        <title>The compact genome of the sponge Oopsacas minuta (Hexactinellida) is lacking key metazoan core genes.</title>
        <authorList>
            <person name="Santini S."/>
            <person name="Schenkelaars Q."/>
            <person name="Jourda C."/>
            <person name="Duchesne M."/>
            <person name="Belahbib H."/>
            <person name="Rocher C."/>
            <person name="Selva M."/>
            <person name="Riesgo A."/>
            <person name="Vervoort M."/>
            <person name="Leys S.P."/>
            <person name="Kodjabachian L."/>
            <person name="Le Bivic A."/>
            <person name="Borchiellini C."/>
            <person name="Claverie J.M."/>
            <person name="Renard E."/>
        </authorList>
    </citation>
    <scope>NUCLEOTIDE SEQUENCE [LARGE SCALE GENOMIC DNA]</scope>
    <source>
        <strain evidence="3">SPO-2</strain>
    </source>
</reference>
<evidence type="ECO:0000256" key="1">
    <source>
        <dbReference type="SAM" id="Coils"/>
    </source>
</evidence>
<feature type="coiled-coil region" evidence="1">
    <location>
        <begin position="315"/>
        <end position="353"/>
    </location>
</feature>
<keyword evidence="1" id="KW-0175">Coiled coil</keyword>
<dbReference type="Proteomes" id="UP001165289">
    <property type="component" value="Unassembled WGS sequence"/>
</dbReference>
<dbReference type="AlphaFoldDB" id="A0AAV7KIC5"/>
<gene>
    <name evidence="3" type="ORF">LOD99_10340</name>
</gene>
<name>A0AAV7KIC5_9METZ</name>
<organism evidence="3 4">
    <name type="scientific">Oopsacas minuta</name>
    <dbReference type="NCBI Taxonomy" id="111878"/>
    <lineage>
        <taxon>Eukaryota</taxon>
        <taxon>Metazoa</taxon>
        <taxon>Porifera</taxon>
        <taxon>Hexactinellida</taxon>
        <taxon>Hexasterophora</taxon>
        <taxon>Lyssacinosida</taxon>
        <taxon>Leucopsacidae</taxon>
        <taxon>Oopsacas</taxon>
    </lineage>
</organism>
<evidence type="ECO:0000313" key="4">
    <source>
        <dbReference type="Proteomes" id="UP001165289"/>
    </source>
</evidence>